<evidence type="ECO:0000313" key="1">
    <source>
        <dbReference type="EMBL" id="ESW07705.1"/>
    </source>
</evidence>
<protein>
    <submittedName>
        <fullName evidence="1">Uncharacterized protein</fullName>
    </submittedName>
</protein>
<reference evidence="2" key="1">
    <citation type="journal article" date="2014" name="Nat. Genet.">
        <title>A reference genome for common bean and genome-wide analysis of dual domestications.</title>
        <authorList>
            <person name="Schmutz J."/>
            <person name="McClean P.E."/>
            <person name="Mamidi S."/>
            <person name="Wu G.A."/>
            <person name="Cannon S.B."/>
            <person name="Grimwood J."/>
            <person name="Jenkins J."/>
            <person name="Shu S."/>
            <person name="Song Q."/>
            <person name="Chavarro C."/>
            <person name="Torres-Torres M."/>
            <person name="Geffroy V."/>
            <person name="Moghaddam S.M."/>
            <person name="Gao D."/>
            <person name="Abernathy B."/>
            <person name="Barry K."/>
            <person name="Blair M."/>
            <person name="Brick M.A."/>
            <person name="Chovatia M."/>
            <person name="Gepts P."/>
            <person name="Goodstein D.M."/>
            <person name="Gonzales M."/>
            <person name="Hellsten U."/>
            <person name="Hyten D.L."/>
            <person name="Jia G."/>
            <person name="Kelly J.D."/>
            <person name="Kudrna D."/>
            <person name="Lee R."/>
            <person name="Richard M.M."/>
            <person name="Miklas P.N."/>
            <person name="Osorno J.M."/>
            <person name="Rodrigues J."/>
            <person name="Thareau V."/>
            <person name="Urrea C.A."/>
            <person name="Wang M."/>
            <person name="Yu Y."/>
            <person name="Zhang M."/>
            <person name="Wing R.A."/>
            <person name="Cregan P.B."/>
            <person name="Rokhsar D.S."/>
            <person name="Jackson S.A."/>
        </authorList>
    </citation>
    <scope>NUCLEOTIDE SEQUENCE [LARGE SCALE GENOMIC DNA]</scope>
    <source>
        <strain evidence="2">cv. G19833</strain>
    </source>
</reference>
<sequence length="67" mass="7493">MNRVERSVALRCQIESVEECSALDRRTHTSSVGQSESKNVDLGITHICEHPMPGKPKNFSARFVHEG</sequence>
<organism evidence="1 2">
    <name type="scientific">Phaseolus vulgaris</name>
    <name type="common">Kidney bean</name>
    <name type="synonym">French bean</name>
    <dbReference type="NCBI Taxonomy" id="3885"/>
    <lineage>
        <taxon>Eukaryota</taxon>
        <taxon>Viridiplantae</taxon>
        <taxon>Streptophyta</taxon>
        <taxon>Embryophyta</taxon>
        <taxon>Tracheophyta</taxon>
        <taxon>Spermatophyta</taxon>
        <taxon>Magnoliopsida</taxon>
        <taxon>eudicotyledons</taxon>
        <taxon>Gunneridae</taxon>
        <taxon>Pentapetalae</taxon>
        <taxon>rosids</taxon>
        <taxon>fabids</taxon>
        <taxon>Fabales</taxon>
        <taxon>Fabaceae</taxon>
        <taxon>Papilionoideae</taxon>
        <taxon>50 kb inversion clade</taxon>
        <taxon>NPAAA clade</taxon>
        <taxon>indigoferoid/millettioid clade</taxon>
        <taxon>Phaseoleae</taxon>
        <taxon>Phaseolus</taxon>
    </lineage>
</organism>
<proteinExistence type="predicted"/>
<keyword evidence="2" id="KW-1185">Reference proteome</keyword>
<dbReference type="Proteomes" id="UP000000226">
    <property type="component" value="Chromosome 10"/>
</dbReference>
<gene>
    <name evidence="1" type="ORF">PHAVU_010G151800g</name>
</gene>
<dbReference type="AlphaFoldDB" id="V7AQY7"/>
<evidence type="ECO:0000313" key="2">
    <source>
        <dbReference type="Proteomes" id="UP000000226"/>
    </source>
</evidence>
<dbReference type="Gramene" id="ESW07705">
    <property type="protein sequence ID" value="ESW07705"/>
    <property type="gene ID" value="PHAVU_010G151800g"/>
</dbReference>
<name>V7AQY7_PHAVU</name>
<dbReference type="EMBL" id="CM002297">
    <property type="protein sequence ID" value="ESW07705.1"/>
    <property type="molecule type" value="Genomic_DNA"/>
</dbReference>
<accession>V7AQY7</accession>